<feature type="region of interest" description="Disordered" evidence="4">
    <location>
        <begin position="1"/>
        <end position="21"/>
    </location>
</feature>
<dbReference type="KEGG" id="dpa:109536691"/>
<feature type="compositionally biased region" description="Basic and acidic residues" evidence="4">
    <location>
        <begin position="87"/>
        <end position="96"/>
    </location>
</feature>
<comment type="subcellular location">
    <subcellularLocation>
        <location evidence="1">Nucleus</location>
    </subcellularLocation>
</comment>
<dbReference type="GO" id="GO:0042393">
    <property type="term" value="F:histone binding"/>
    <property type="evidence" value="ECO:0007669"/>
    <property type="project" value="TreeGrafter"/>
</dbReference>
<feature type="non-terminal residue" evidence="5">
    <location>
        <position position="1"/>
    </location>
</feature>
<dbReference type="GO" id="GO:0042273">
    <property type="term" value="P:ribosomal large subunit biogenesis"/>
    <property type="evidence" value="ECO:0007669"/>
    <property type="project" value="TreeGrafter"/>
</dbReference>
<evidence type="ECO:0000256" key="2">
    <source>
        <dbReference type="ARBA" id="ARBA00005907"/>
    </source>
</evidence>
<feature type="compositionally biased region" description="Acidic residues" evidence="4">
    <location>
        <begin position="145"/>
        <end position="158"/>
    </location>
</feature>
<feature type="compositionally biased region" description="Basic residues" evidence="4">
    <location>
        <begin position="698"/>
        <end position="711"/>
    </location>
</feature>
<feature type="compositionally biased region" description="Acidic residues" evidence="4">
    <location>
        <begin position="718"/>
        <end position="738"/>
    </location>
</feature>
<evidence type="ECO:0000313" key="5">
    <source>
        <dbReference type="EMBL" id="ENN77953.1"/>
    </source>
</evidence>
<dbReference type="EMBL" id="KB740928">
    <property type="protein sequence ID" value="ENN77953.1"/>
    <property type="molecule type" value="Genomic_DNA"/>
</dbReference>
<feature type="region of interest" description="Disordered" evidence="4">
    <location>
        <begin position="121"/>
        <end position="160"/>
    </location>
</feature>
<evidence type="ECO:0000313" key="6">
    <source>
        <dbReference type="EnsemblMetazoa" id="XP_019758570.1"/>
    </source>
</evidence>
<protein>
    <submittedName>
        <fullName evidence="5 6">Uncharacterized protein</fullName>
    </submittedName>
</protein>
<evidence type="ECO:0000313" key="7">
    <source>
        <dbReference type="Proteomes" id="UP000019118"/>
    </source>
</evidence>
<feature type="compositionally biased region" description="Basic and acidic residues" evidence="4">
    <location>
        <begin position="135"/>
        <end position="144"/>
    </location>
</feature>
<feature type="region of interest" description="Disordered" evidence="4">
    <location>
        <begin position="669"/>
        <end position="738"/>
    </location>
</feature>
<proteinExistence type="inferred from homology"/>
<dbReference type="GO" id="GO:0005654">
    <property type="term" value="C:nucleoplasm"/>
    <property type="evidence" value="ECO:0007669"/>
    <property type="project" value="TreeGrafter"/>
</dbReference>
<evidence type="ECO:0000256" key="4">
    <source>
        <dbReference type="SAM" id="MobiDB-lite"/>
    </source>
</evidence>
<feature type="region of interest" description="Disordered" evidence="4">
    <location>
        <begin position="54"/>
        <end position="96"/>
    </location>
</feature>
<feature type="compositionally biased region" description="Acidic residues" evidence="4">
    <location>
        <begin position="122"/>
        <end position="134"/>
    </location>
</feature>
<dbReference type="GO" id="GO:0030691">
    <property type="term" value="C:Noc2p-Noc3p complex"/>
    <property type="evidence" value="ECO:0007669"/>
    <property type="project" value="TreeGrafter"/>
</dbReference>
<accession>N6TJA4</accession>
<dbReference type="GO" id="GO:0030690">
    <property type="term" value="C:Noc1p-Noc2p complex"/>
    <property type="evidence" value="ECO:0007669"/>
    <property type="project" value="TreeGrafter"/>
</dbReference>
<sequence>MAKLEKSVHKMQKKSKAKKIVKSKKKVPLAFKAARLKSRAVIEALNSDCEFDEYMEKSRQPDVDSVADLDVENSGSESEEKLDEEALADKHKQDLNKLKETDPEFYKFLQDNDKKLLQFSLSDDEPEDNEEDSEEPIHKPRDDLEVGSDESDFEAEDQEDKHVDKKVITLKLIRKWQVDIQTDKSNKTITQVMQACHAALKRISGDNEEDDGPVNFIVDGSAVFNGVLQLCVMHLCPAVRKFLGLHTGSKQPPHKCKKFIKIKKPLKGYFMDLLKLLVGVTSSNIQTVLLKHLHYMCPMLNSYTNITKSILTKLIRIWGTADDSVRVLAFFCILRIVNNQMAGTLYICLKSMYMTYVKNSKFVSIGSLAGINFMKRSLVEMFSLDTNVAYSHVFLYIRQLAIHLRNAITANKKENIQAVYNWQFVNSLRLWGMLLSVTHSKPQMQQLVYPFVQVCLGTLRLIPTAQYYPLRFHIVQILIDFTRDTGVFVPVLPFLLEVLTSFDFNKKHQKVSMKPMHFTCLLRLSKSQLQENGFKDTVIDTIYSQLLEYLSIMSHTISFPDLSLICVLQIKEFIKKCKVTNYTKKLKQALDKIEQSARFIETERSKVTLNLMDLKQIEGWEAQIKVKGTPLTTFYETWSKIRNMKKNKEVTNNEALGDYQLPTLKKRDKTVAKKEEGPVELFPSDSEDEEAAGDQKQKRGKRGGKNARKIKTIISQINDEDMGDDEGDVVQEISADDW</sequence>
<dbReference type="PANTHER" id="PTHR12687">
    <property type="entry name" value="NUCLEOLAR COMPLEX 2 AND RAD4-RELATED"/>
    <property type="match status" value="1"/>
</dbReference>
<reference evidence="5 7" key="1">
    <citation type="journal article" date="2013" name="Genome Biol.">
        <title>Draft genome of the mountain pine beetle, Dendroctonus ponderosae Hopkins, a major forest pest.</title>
        <authorList>
            <person name="Keeling C.I."/>
            <person name="Yuen M.M."/>
            <person name="Liao N.Y."/>
            <person name="Docking T.R."/>
            <person name="Chan S.K."/>
            <person name="Taylor G.A."/>
            <person name="Palmquist D.L."/>
            <person name="Jackman S.D."/>
            <person name="Nguyen A."/>
            <person name="Li M."/>
            <person name="Henderson H."/>
            <person name="Janes J.K."/>
            <person name="Zhao Y."/>
            <person name="Pandoh P."/>
            <person name="Moore R."/>
            <person name="Sperling F.A."/>
            <person name="Huber D.P."/>
            <person name="Birol I."/>
            <person name="Jones S.J."/>
            <person name="Bohlmann J."/>
        </authorList>
    </citation>
    <scope>NUCLEOTIDE SEQUENCE</scope>
</reference>
<dbReference type="HOGENOM" id="CLU_011272_1_1_1"/>
<keyword evidence="7" id="KW-1185">Reference proteome</keyword>
<dbReference type="GO" id="GO:0005730">
    <property type="term" value="C:nucleolus"/>
    <property type="evidence" value="ECO:0007669"/>
    <property type="project" value="TreeGrafter"/>
</dbReference>
<comment type="similarity">
    <text evidence="2">Belongs to the NOC2 family.</text>
</comment>
<dbReference type="SUPFAM" id="SSF48371">
    <property type="entry name" value="ARM repeat"/>
    <property type="match status" value="1"/>
</dbReference>
<evidence type="ECO:0000256" key="3">
    <source>
        <dbReference type="ARBA" id="ARBA00023242"/>
    </source>
</evidence>
<name>N6TJA4_DENPD</name>
<dbReference type="Proteomes" id="UP000019118">
    <property type="component" value="Unassembled WGS sequence"/>
</dbReference>
<dbReference type="GO" id="GO:0000122">
    <property type="term" value="P:negative regulation of transcription by RNA polymerase II"/>
    <property type="evidence" value="ECO:0007669"/>
    <property type="project" value="TreeGrafter"/>
</dbReference>
<organism evidence="5">
    <name type="scientific">Dendroctonus ponderosae</name>
    <name type="common">Mountain pine beetle</name>
    <dbReference type="NCBI Taxonomy" id="77166"/>
    <lineage>
        <taxon>Eukaryota</taxon>
        <taxon>Metazoa</taxon>
        <taxon>Ecdysozoa</taxon>
        <taxon>Arthropoda</taxon>
        <taxon>Hexapoda</taxon>
        <taxon>Insecta</taxon>
        <taxon>Pterygota</taxon>
        <taxon>Neoptera</taxon>
        <taxon>Endopterygota</taxon>
        <taxon>Coleoptera</taxon>
        <taxon>Polyphaga</taxon>
        <taxon>Cucujiformia</taxon>
        <taxon>Curculionidae</taxon>
        <taxon>Scolytinae</taxon>
        <taxon>Dendroctonus</taxon>
    </lineage>
</organism>
<dbReference type="EnsemblMetazoa" id="XM_019903011.1">
    <property type="protein sequence ID" value="XP_019758570.1"/>
    <property type="gene ID" value="LOC109536691"/>
</dbReference>
<reference evidence="6" key="2">
    <citation type="submission" date="2024-08" db="UniProtKB">
        <authorList>
            <consortium name="EnsemblMetazoa"/>
        </authorList>
    </citation>
    <scope>IDENTIFICATION</scope>
</reference>
<dbReference type="InterPro" id="IPR005343">
    <property type="entry name" value="Noc2"/>
</dbReference>
<keyword evidence="3" id="KW-0539">Nucleus</keyword>
<dbReference type="OMA" id="GCLRYYL"/>
<gene>
    <name evidence="6" type="primary">109536691</name>
    <name evidence="5" type="ORF">YQE_05630</name>
</gene>
<dbReference type="PANTHER" id="PTHR12687:SF4">
    <property type="entry name" value="NUCLEOLAR COMPLEX PROTEIN 2 HOMOLOG"/>
    <property type="match status" value="1"/>
</dbReference>
<dbReference type="OrthoDB" id="10266662at2759"/>
<dbReference type="Pfam" id="PF03715">
    <property type="entry name" value="Noc2"/>
    <property type="match status" value="1"/>
</dbReference>
<feature type="compositionally biased region" description="Basic residues" evidence="4">
    <location>
        <begin position="9"/>
        <end position="21"/>
    </location>
</feature>
<dbReference type="AlphaFoldDB" id="N6TJA4"/>
<dbReference type="GO" id="GO:0003714">
    <property type="term" value="F:transcription corepressor activity"/>
    <property type="evidence" value="ECO:0007669"/>
    <property type="project" value="TreeGrafter"/>
</dbReference>
<dbReference type="InterPro" id="IPR016024">
    <property type="entry name" value="ARM-type_fold"/>
</dbReference>
<evidence type="ECO:0000256" key="1">
    <source>
        <dbReference type="ARBA" id="ARBA00004123"/>
    </source>
</evidence>